<dbReference type="SMART" id="SM00280">
    <property type="entry name" value="KAZAL"/>
    <property type="match status" value="6"/>
</dbReference>
<feature type="region of interest" description="Disordered" evidence="6">
    <location>
        <begin position="831"/>
        <end position="866"/>
    </location>
</feature>
<feature type="domain" description="EGF-like" evidence="8">
    <location>
        <begin position="858"/>
        <end position="898"/>
    </location>
</feature>
<feature type="domain" description="Kazal-like" evidence="10">
    <location>
        <begin position="194"/>
        <end position="257"/>
    </location>
</feature>
<gene>
    <name evidence="11" type="ORF">P879_02928</name>
</gene>
<name>A0A8T0D0Y9_9TREM</name>
<dbReference type="PROSITE" id="PS01248">
    <property type="entry name" value="EGF_LAM_1"/>
    <property type="match status" value="1"/>
</dbReference>
<proteinExistence type="predicted"/>
<evidence type="ECO:0000313" key="11">
    <source>
        <dbReference type="EMBL" id="KAF8561553.1"/>
    </source>
</evidence>
<organism evidence="11 12">
    <name type="scientific">Paragonimus westermani</name>
    <dbReference type="NCBI Taxonomy" id="34504"/>
    <lineage>
        <taxon>Eukaryota</taxon>
        <taxon>Metazoa</taxon>
        <taxon>Spiralia</taxon>
        <taxon>Lophotrochozoa</taxon>
        <taxon>Platyhelminthes</taxon>
        <taxon>Trematoda</taxon>
        <taxon>Digenea</taxon>
        <taxon>Plagiorchiida</taxon>
        <taxon>Troglotremata</taxon>
        <taxon>Troglotrematidae</taxon>
        <taxon>Paragonimus</taxon>
    </lineage>
</organism>
<dbReference type="InterPro" id="IPR036058">
    <property type="entry name" value="Kazal_dom_sf"/>
</dbReference>
<evidence type="ECO:0000259" key="9">
    <source>
        <dbReference type="PROSITE" id="PS50027"/>
    </source>
</evidence>
<keyword evidence="5" id="KW-0424">Laminin EGF-like domain</keyword>
<dbReference type="PANTHER" id="PTHR10913:SF45">
    <property type="entry name" value="FOLLISTATIN, ISOFORM A-RELATED"/>
    <property type="match status" value="1"/>
</dbReference>
<dbReference type="PROSITE" id="PS51465">
    <property type="entry name" value="KAZAL_2"/>
    <property type="match status" value="6"/>
</dbReference>
<feature type="domain" description="Kazal-like" evidence="10">
    <location>
        <begin position="293"/>
        <end position="350"/>
    </location>
</feature>
<evidence type="ECO:0000256" key="7">
    <source>
        <dbReference type="SAM" id="SignalP"/>
    </source>
</evidence>
<feature type="compositionally biased region" description="Polar residues" evidence="6">
    <location>
        <begin position="831"/>
        <end position="840"/>
    </location>
</feature>
<evidence type="ECO:0000256" key="1">
    <source>
        <dbReference type="ARBA" id="ARBA00022690"/>
    </source>
</evidence>
<dbReference type="PROSITE" id="PS50026">
    <property type="entry name" value="EGF_3"/>
    <property type="match status" value="1"/>
</dbReference>
<accession>A0A8T0D0Y9</accession>
<feature type="domain" description="Laminin EGF-like" evidence="9">
    <location>
        <begin position="689"/>
        <end position="741"/>
    </location>
</feature>
<dbReference type="PRINTS" id="PR00011">
    <property type="entry name" value="EGFLAMININ"/>
</dbReference>
<feature type="domain" description="Kazal-like" evidence="10">
    <location>
        <begin position="376"/>
        <end position="423"/>
    </location>
</feature>
<feature type="disulfide bond" evidence="5">
    <location>
        <begin position="689"/>
        <end position="701"/>
    </location>
</feature>
<dbReference type="Proteomes" id="UP000699462">
    <property type="component" value="Unassembled WGS sequence"/>
</dbReference>
<dbReference type="Pfam" id="PF00008">
    <property type="entry name" value="EGF"/>
    <property type="match status" value="1"/>
</dbReference>
<dbReference type="GO" id="GO:0005576">
    <property type="term" value="C:extracellular region"/>
    <property type="evidence" value="ECO:0007669"/>
    <property type="project" value="TreeGrafter"/>
</dbReference>
<dbReference type="SUPFAM" id="SSF100895">
    <property type="entry name" value="Kazal-type serine protease inhibitors"/>
    <property type="match status" value="6"/>
</dbReference>
<dbReference type="CDD" id="cd00055">
    <property type="entry name" value="EGF_Lam"/>
    <property type="match status" value="2"/>
</dbReference>
<feature type="region of interest" description="Disordered" evidence="6">
    <location>
        <begin position="134"/>
        <end position="159"/>
    </location>
</feature>
<keyword evidence="4" id="KW-0245">EGF-like domain</keyword>
<dbReference type="GO" id="GO:0005509">
    <property type="term" value="F:calcium ion binding"/>
    <property type="evidence" value="ECO:0007669"/>
    <property type="project" value="InterPro"/>
</dbReference>
<dbReference type="GO" id="GO:0030154">
    <property type="term" value="P:cell differentiation"/>
    <property type="evidence" value="ECO:0007669"/>
    <property type="project" value="TreeGrafter"/>
</dbReference>
<feature type="domain" description="Kazal-like" evidence="10">
    <location>
        <begin position="614"/>
        <end position="665"/>
    </location>
</feature>
<dbReference type="SMART" id="SM00179">
    <property type="entry name" value="EGF_CA"/>
    <property type="match status" value="1"/>
</dbReference>
<feature type="disulfide bond" evidence="4">
    <location>
        <begin position="888"/>
        <end position="897"/>
    </location>
</feature>
<dbReference type="InterPro" id="IPR050653">
    <property type="entry name" value="Prot_Inhib_GrowthFact_Antg"/>
</dbReference>
<dbReference type="Pfam" id="PF07648">
    <property type="entry name" value="Kazal_2"/>
    <property type="match status" value="5"/>
</dbReference>
<feature type="domain" description="Kazal-like" evidence="10">
    <location>
        <begin position="541"/>
        <end position="597"/>
    </location>
</feature>
<feature type="signal peptide" evidence="7">
    <location>
        <begin position="1"/>
        <end position="22"/>
    </location>
</feature>
<dbReference type="SUPFAM" id="SSF57196">
    <property type="entry name" value="EGF/Laminin"/>
    <property type="match status" value="3"/>
</dbReference>
<dbReference type="PROSITE" id="PS00022">
    <property type="entry name" value="EGF_1"/>
    <property type="match status" value="1"/>
</dbReference>
<dbReference type="SMART" id="SM00274">
    <property type="entry name" value="FOLN"/>
    <property type="match status" value="2"/>
</dbReference>
<feature type="region of interest" description="Disordered" evidence="6">
    <location>
        <begin position="664"/>
        <end position="686"/>
    </location>
</feature>
<dbReference type="InterPro" id="IPR001881">
    <property type="entry name" value="EGF-like_Ca-bd_dom"/>
</dbReference>
<dbReference type="InterPro" id="IPR002049">
    <property type="entry name" value="LE_dom"/>
</dbReference>
<evidence type="ECO:0000259" key="8">
    <source>
        <dbReference type="PROSITE" id="PS50026"/>
    </source>
</evidence>
<dbReference type="Gene3D" id="2.10.25.10">
    <property type="entry name" value="Laminin"/>
    <property type="match status" value="3"/>
</dbReference>
<evidence type="ECO:0000256" key="2">
    <source>
        <dbReference type="ARBA" id="ARBA00022900"/>
    </source>
</evidence>
<keyword evidence="3 4" id="KW-1015">Disulfide bond</keyword>
<dbReference type="SMART" id="SM00181">
    <property type="entry name" value="EGF"/>
    <property type="match status" value="2"/>
</dbReference>
<evidence type="ECO:0008006" key="13">
    <source>
        <dbReference type="Google" id="ProtNLM"/>
    </source>
</evidence>
<feature type="chain" id="PRO_5035813096" description="Agrin" evidence="7">
    <location>
        <begin position="23"/>
        <end position="971"/>
    </location>
</feature>
<dbReference type="AlphaFoldDB" id="A0A8T0D0Y9"/>
<dbReference type="FunFam" id="2.10.25.10:FF:000180">
    <property type="entry name" value="Netrin G2"/>
    <property type="match status" value="1"/>
</dbReference>
<dbReference type="Pfam" id="PF00053">
    <property type="entry name" value="EGF_laminin"/>
    <property type="match status" value="2"/>
</dbReference>
<keyword evidence="7" id="KW-0732">Signal</keyword>
<feature type="compositionally biased region" description="Polar residues" evidence="6">
    <location>
        <begin position="664"/>
        <end position="680"/>
    </location>
</feature>
<sequence length="971" mass="106746">MCSWNVLSTLVLVLSVIQLTDAVCLSKEQFLASLDRTKTLVFEATLIQHTTSSPLPDGFEAYVEIRRIVQQPQVGWQLTPGSVAHIRNIRPREVDHSLCLPIVRNGEVYLWVTWNTAEGTQTREEGSLQFYPGGLFRSETSTTDPRWAGDRKRVDPDHVDTSMNDRLLHDAAYVQPSPSNNFPLGGNTLARDPYNVLNVCDLAPCPMELNPTCGSDGVLYQNECILRQRACIARQMAQFQDTRQMPISIDYTNLCMDRYEIGLIRQDVVLCESNNLCAYGSLCAMTSGTVSGDDQIFPCDCRLMSCVGEFPGRPLCATDGQTYDNECALRKSMCTTQVVKRVLHTGNCTSNPCLGYMCRWPGERCEVDQTGQPKCVCPDPCPKVVLPVCGSDGMTYDSHCHLERTACLKMRHIWVVYAGPCSEEPQCQALGLHCQGYEVCTRVKAPQVYRRHTPFYYDSNALMKAANSQPIVPRCMCPLCPERGLGDKVCGTDGRTYRSECHLRSSACQAQLYEVKVRSQGPCNACNSKECKYYAICQRNLDGEPQCICPTGCPAVVVDQTVCGTDGQNYESECHLKVRSCAEQRDLYVAHQGPCKTCPAGCPLGYQCRNGECVCRDACPPSTGLVPEVCGTDGQLYRSECELKRQACLLQTEVHVDASGMKCQGQQTGGRTHDSASSVQSDEKQPSACNCNKLGAVSEHCDHTGQCECKQGARGTRCDQCLPDYWGIQNGYECIACSCHPDGALSTTCDPTSGQCECRAGVFGRQCSICADGGRVTKGGCVKTETQPVQAGTLTRAQEIDLISGDRTELAWLGVERLPSGLSEAPLCTAVQSRPTQSATQDRRLLQSDARQESPRDQMDPCSAQKQPPCHNGGLCFATGTEEYECVCQPGWQGQRCEQVVSIIPQFHGTSFIRLMGPTGKQAMQGKRLFIELGFLVTKTPGRSHKSGKPYTKVKGGILKCHSRYISLLSR</sequence>
<keyword evidence="2" id="KW-0722">Serine protease inhibitor</keyword>
<feature type="compositionally biased region" description="Basic and acidic residues" evidence="6">
    <location>
        <begin position="841"/>
        <end position="859"/>
    </location>
</feature>
<dbReference type="PROSITE" id="PS01186">
    <property type="entry name" value="EGF_2"/>
    <property type="match status" value="1"/>
</dbReference>
<dbReference type="Gene3D" id="3.30.60.30">
    <property type="match status" value="6"/>
</dbReference>
<dbReference type="EMBL" id="JTDF01021658">
    <property type="protein sequence ID" value="KAF8561553.1"/>
    <property type="molecule type" value="Genomic_DNA"/>
</dbReference>
<protein>
    <recommendedName>
        <fullName evidence="13">Agrin</fullName>
    </recommendedName>
</protein>
<dbReference type="InterPro" id="IPR003645">
    <property type="entry name" value="Fol_N"/>
</dbReference>
<reference evidence="11 12" key="1">
    <citation type="submission" date="2019-07" db="EMBL/GenBank/DDBJ databases">
        <title>Annotation for the trematode Paragonimus westermani.</title>
        <authorList>
            <person name="Choi Y.-J."/>
        </authorList>
    </citation>
    <scope>NUCLEOTIDE SEQUENCE [LARGE SCALE GENOMIC DNA]</scope>
    <source>
        <strain evidence="11">180907_Pwestermani</strain>
    </source>
</reference>
<evidence type="ECO:0000256" key="6">
    <source>
        <dbReference type="SAM" id="MobiDB-lite"/>
    </source>
</evidence>
<keyword evidence="1" id="KW-0646">Protease inhibitor</keyword>
<dbReference type="CDD" id="cd00054">
    <property type="entry name" value="EGF_CA"/>
    <property type="match status" value="1"/>
</dbReference>
<evidence type="ECO:0000313" key="12">
    <source>
        <dbReference type="Proteomes" id="UP000699462"/>
    </source>
</evidence>
<dbReference type="InterPro" id="IPR000742">
    <property type="entry name" value="EGF"/>
</dbReference>
<dbReference type="PANTHER" id="PTHR10913">
    <property type="entry name" value="FOLLISTATIN-RELATED"/>
    <property type="match status" value="1"/>
</dbReference>
<evidence type="ECO:0000256" key="4">
    <source>
        <dbReference type="PROSITE-ProRule" id="PRU00076"/>
    </source>
</evidence>
<dbReference type="CDD" id="cd00104">
    <property type="entry name" value="KAZAL_FS"/>
    <property type="match status" value="4"/>
</dbReference>
<evidence type="ECO:0000256" key="5">
    <source>
        <dbReference type="PROSITE-ProRule" id="PRU00460"/>
    </source>
</evidence>
<evidence type="ECO:0000256" key="3">
    <source>
        <dbReference type="ARBA" id="ARBA00023157"/>
    </source>
</evidence>
<comment type="caution">
    <text evidence="11">The sequence shown here is derived from an EMBL/GenBank/DDBJ whole genome shotgun (WGS) entry which is preliminary data.</text>
</comment>
<dbReference type="Pfam" id="PF00050">
    <property type="entry name" value="Kazal_1"/>
    <property type="match status" value="1"/>
</dbReference>
<evidence type="ECO:0000259" key="10">
    <source>
        <dbReference type="PROSITE" id="PS51465"/>
    </source>
</evidence>
<dbReference type="OrthoDB" id="88467at2759"/>
<dbReference type="SMART" id="SM00180">
    <property type="entry name" value="EGF_Lam"/>
    <property type="match status" value="2"/>
</dbReference>
<feature type="compositionally biased region" description="Basic and acidic residues" evidence="6">
    <location>
        <begin position="147"/>
        <end position="159"/>
    </location>
</feature>
<keyword evidence="12" id="KW-1185">Reference proteome</keyword>
<dbReference type="InterPro" id="IPR002350">
    <property type="entry name" value="Kazal_dom"/>
</dbReference>
<dbReference type="FunFam" id="3.30.60.30:FF:000024">
    <property type="entry name" value="Transmembrane agrin"/>
    <property type="match status" value="2"/>
</dbReference>
<comment type="caution">
    <text evidence="4">Lacks conserved residue(s) required for the propagation of feature annotation.</text>
</comment>
<dbReference type="GO" id="GO:0004867">
    <property type="term" value="F:serine-type endopeptidase inhibitor activity"/>
    <property type="evidence" value="ECO:0007669"/>
    <property type="project" value="UniProtKB-KW"/>
</dbReference>
<feature type="domain" description="Kazal-like" evidence="10">
    <location>
        <begin position="469"/>
        <end position="525"/>
    </location>
</feature>
<feature type="disulfide bond" evidence="5">
    <location>
        <begin position="709"/>
        <end position="718"/>
    </location>
</feature>
<dbReference type="PROSITE" id="PS50027">
    <property type="entry name" value="EGF_LAM_2"/>
    <property type="match status" value="1"/>
</dbReference>